<keyword evidence="8" id="KW-1185">Reference proteome</keyword>
<gene>
    <name evidence="7" type="ORF">WPS_21910</name>
</gene>
<evidence type="ECO:0000313" key="8">
    <source>
        <dbReference type="Proteomes" id="UP001317532"/>
    </source>
</evidence>
<keyword evidence="4 6" id="KW-1133">Transmembrane helix</keyword>
<keyword evidence="6" id="KW-1003">Cell membrane</keyword>
<feature type="transmembrane region" description="Helical" evidence="6">
    <location>
        <begin position="176"/>
        <end position="198"/>
    </location>
</feature>
<evidence type="ECO:0000256" key="4">
    <source>
        <dbReference type="ARBA" id="ARBA00022989"/>
    </source>
</evidence>
<dbReference type="RefSeq" id="WP_317994546.1">
    <property type="nucleotide sequence ID" value="NZ_AP025523.1"/>
</dbReference>
<sequence>MTPDPLHVVLFLVLGAILGALGGLFGIGGGLMAIPLLVVAFRLDEQHAQGTALVMVLPNVMIGLWNYAKRGGLDRKVALLLGACAVTFTFFGALFATRVAGPNLRYGFGAFLAVLAVLFAWQTLRRRDGAHARASLPWGYTGIVGALGGILSGLFSVGGAVFAVSLLTTFFGYAQFAAQGLSLALVAPGTFAGIATYAQTGDVEWGIGIPLALGGTFSVRYGVALAHRLPERTLRILFCILLAGSAIALFARV</sequence>
<proteinExistence type="inferred from homology"/>
<keyword evidence="5 6" id="KW-0472">Membrane</keyword>
<evidence type="ECO:0000256" key="3">
    <source>
        <dbReference type="ARBA" id="ARBA00022692"/>
    </source>
</evidence>
<reference evidence="7 8" key="1">
    <citation type="journal article" date="2022" name="ISME Commun">
        <title>Vulcanimicrobium alpinus gen. nov. sp. nov., the first cultivated representative of the candidate phylum 'Eremiobacterota', is a metabolically versatile aerobic anoxygenic phototroph.</title>
        <authorList>
            <person name="Yabe S."/>
            <person name="Muto K."/>
            <person name="Abe K."/>
            <person name="Yokota A."/>
            <person name="Staudigel H."/>
            <person name="Tebo B.M."/>
        </authorList>
    </citation>
    <scope>NUCLEOTIDE SEQUENCE [LARGE SCALE GENOMIC DNA]</scope>
    <source>
        <strain evidence="7 8">WC8-2</strain>
    </source>
</reference>
<feature type="transmembrane region" description="Helical" evidence="6">
    <location>
        <begin position="136"/>
        <end position="164"/>
    </location>
</feature>
<organism evidence="7 8">
    <name type="scientific">Vulcanimicrobium alpinum</name>
    <dbReference type="NCBI Taxonomy" id="3016050"/>
    <lineage>
        <taxon>Bacteria</taxon>
        <taxon>Bacillati</taxon>
        <taxon>Vulcanimicrobiota</taxon>
        <taxon>Vulcanimicrobiia</taxon>
        <taxon>Vulcanimicrobiales</taxon>
        <taxon>Vulcanimicrobiaceae</taxon>
        <taxon>Vulcanimicrobium</taxon>
    </lineage>
</organism>
<feature type="transmembrane region" description="Helical" evidence="6">
    <location>
        <begin position="77"/>
        <end position="100"/>
    </location>
</feature>
<evidence type="ECO:0000256" key="6">
    <source>
        <dbReference type="RuleBase" id="RU363041"/>
    </source>
</evidence>
<feature type="transmembrane region" description="Helical" evidence="6">
    <location>
        <begin position="233"/>
        <end position="251"/>
    </location>
</feature>
<dbReference type="PANTHER" id="PTHR43701:SF2">
    <property type="entry name" value="MEMBRANE TRANSPORTER PROTEIN YJNA-RELATED"/>
    <property type="match status" value="1"/>
</dbReference>
<protein>
    <recommendedName>
        <fullName evidence="6">Probable membrane transporter protein</fullName>
    </recommendedName>
</protein>
<feature type="transmembrane region" description="Helical" evidence="6">
    <location>
        <begin position="9"/>
        <end position="41"/>
    </location>
</feature>
<dbReference type="PANTHER" id="PTHR43701">
    <property type="entry name" value="MEMBRANE TRANSPORTER PROTEIN MJ0441-RELATED"/>
    <property type="match status" value="1"/>
</dbReference>
<dbReference type="GO" id="GO:0005886">
    <property type="term" value="C:plasma membrane"/>
    <property type="evidence" value="ECO:0007669"/>
    <property type="project" value="UniProtKB-SubCell"/>
</dbReference>
<feature type="transmembrane region" description="Helical" evidence="6">
    <location>
        <begin position="47"/>
        <end position="65"/>
    </location>
</feature>
<comment type="subcellular location">
    <subcellularLocation>
        <location evidence="6">Cell membrane</location>
        <topology evidence="6">Multi-pass membrane protein</topology>
    </subcellularLocation>
    <subcellularLocation>
        <location evidence="1">Membrane</location>
        <topology evidence="1">Multi-pass membrane protein</topology>
    </subcellularLocation>
</comment>
<evidence type="ECO:0000256" key="2">
    <source>
        <dbReference type="ARBA" id="ARBA00009142"/>
    </source>
</evidence>
<feature type="transmembrane region" description="Helical" evidence="6">
    <location>
        <begin position="205"/>
        <end position="227"/>
    </location>
</feature>
<comment type="similarity">
    <text evidence="2 6">Belongs to the 4-toluene sulfonate uptake permease (TSUP) (TC 2.A.102) family.</text>
</comment>
<name>A0AAN2C9U6_UNVUL</name>
<dbReference type="KEGG" id="vab:WPS_21910"/>
<keyword evidence="3 6" id="KW-0812">Transmembrane</keyword>
<evidence type="ECO:0000256" key="5">
    <source>
        <dbReference type="ARBA" id="ARBA00023136"/>
    </source>
</evidence>
<dbReference type="EMBL" id="AP025523">
    <property type="protein sequence ID" value="BDE06915.1"/>
    <property type="molecule type" value="Genomic_DNA"/>
</dbReference>
<dbReference type="InterPro" id="IPR002781">
    <property type="entry name" value="TM_pro_TauE-like"/>
</dbReference>
<feature type="transmembrane region" description="Helical" evidence="6">
    <location>
        <begin position="106"/>
        <end position="124"/>
    </location>
</feature>
<dbReference type="Pfam" id="PF01925">
    <property type="entry name" value="TauE"/>
    <property type="match status" value="1"/>
</dbReference>
<dbReference type="InterPro" id="IPR051598">
    <property type="entry name" value="TSUP/Inactive_protease-like"/>
</dbReference>
<dbReference type="AlphaFoldDB" id="A0AAN2C9U6"/>
<accession>A0AAN2C9U6</accession>
<evidence type="ECO:0000313" key="7">
    <source>
        <dbReference type="EMBL" id="BDE06915.1"/>
    </source>
</evidence>
<dbReference type="Proteomes" id="UP001317532">
    <property type="component" value="Chromosome"/>
</dbReference>
<evidence type="ECO:0000256" key="1">
    <source>
        <dbReference type="ARBA" id="ARBA00004141"/>
    </source>
</evidence>